<dbReference type="eggNOG" id="arCOG02240">
    <property type="taxonomic scope" value="Archaea"/>
</dbReference>
<evidence type="ECO:0000259" key="3">
    <source>
        <dbReference type="Pfam" id="PF01361"/>
    </source>
</evidence>
<evidence type="ECO:0000256" key="2">
    <source>
        <dbReference type="ARBA" id="ARBA00023235"/>
    </source>
</evidence>
<dbReference type="GeneID" id="10668747"/>
<dbReference type="PANTHER" id="PTHR35530">
    <property type="entry name" value="TAUTOMERASE-RELATED"/>
    <property type="match status" value="1"/>
</dbReference>
<protein>
    <submittedName>
        <fullName evidence="4">4-oxalocrotonate tautomerase</fullName>
    </submittedName>
</protein>
<dbReference type="EMBL" id="CP002772">
    <property type="protein sequence ID" value="AEG18259.1"/>
    <property type="molecule type" value="Genomic_DNA"/>
</dbReference>
<dbReference type="HOGENOM" id="CLU_148073_5_2_2"/>
<keyword evidence="2" id="KW-0413">Isomerase</keyword>
<dbReference type="Proteomes" id="UP000009231">
    <property type="component" value="Chromosome"/>
</dbReference>
<feature type="domain" description="4-oxalocrotonate tautomerase-like" evidence="3">
    <location>
        <begin position="2"/>
        <end position="56"/>
    </location>
</feature>
<dbReference type="Pfam" id="PF01361">
    <property type="entry name" value="Tautomerase"/>
    <property type="match status" value="1"/>
</dbReference>
<name>F6D5S7_METPW</name>
<dbReference type="InterPro" id="IPR004370">
    <property type="entry name" value="4-OT-like_dom"/>
</dbReference>
<reference evidence="4 5" key="1">
    <citation type="journal article" date="2014" name="Int. J. Syst. Evol. Microbiol.">
        <title>Methanobacterium paludis sp. nov. and a novel strain of Methanobacterium lacus isolated from northern peatlands.</title>
        <authorList>
            <person name="Cadillo-Quiroz H."/>
            <person name="Brauer S.L."/>
            <person name="Goodson N."/>
            <person name="Yavitt J.B."/>
            <person name="Zinder S.H."/>
        </authorList>
    </citation>
    <scope>NUCLEOTIDE SEQUENCE [LARGE SCALE GENOMIC DNA]</scope>
    <source>
        <strain evidence="5">DSM 25820 / JCM 18151 / SWAN1</strain>
    </source>
</reference>
<dbReference type="STRING" id="868131.MSWAN_1242"/>
<dbReference type="OrthoDB" id="8161at2157"/>
<dbReference type="SUPFAM" id="SSF55331">
    <property type="entry name" value="Tautomerase/MIF"/>
    <property type="match status" value="1"/>
</dbReference>
<sequence length="71" mass="8035">MPVVHVNVWKGFEQEKINYLIENLTKVFVDLDIPAEAVEILIHEVPQSHWGIGGVPASEKFKGVEIPGWKK</sequence>
<organism evidence="4 5">
    <name type="scientific">Methanobacterium paludis (strain DSM 25820 / JCM 18151 / SWAN1)</name>
    <dbReference type="NCBI Taxonomy" id="868131"/>
    <lineage>
        <taxon>Archaea</taxon>
        <taxon>Methanobacteriati</taxon>
        <taxon>Methanobacteriota</taxon>
        <taxon>Methanomada group</taxon>
        <taxon>Methanobacteria</taxon>
        <taxon>Methanobacteriales</taxon>
        <taxon>Methanobacteriaceae</taxon>
        <taxon>Methanobacterium</taxon>
    </lineage>
</organism>
<dbReference type="Gene3D" id="3.30.429.10">
    <property type="entry name" value="Macrophage Migration Inhibitory Factor"/>
    <property type="match status" value="1"/>
</dbReference>
<dbReference type="RefSeq" id="WP_013825760.1">
    <property type="nucleotide sequence ID" value="NC_015574.1"/>
</dbReference>
<comment type="similarity">
    <text evidence="1">Belongs to the 4-oxalocrotonate tautomerase family.</text>
</comment>
<proteinExistence type="inferred from homology"/>
<gene>
    <name evidence="4" type="ordered locus">MSWAN_1242</name>
</gene>
<dbReference type="InterPro" id="IPR014347">
    <property type="entry name" value="Tautomerase/MIF_sf"/>
</dbReference>
<accession>F6D5S7</accession>
<evidence type="ECO:0000313" key="5">
    <source>
        <dbReference type="Proteomes" id="UP000009231"/>
    </source>
</evidence>
<dbReference type="GO" id="GO:0016853">
    <property type="term" value="F:isomerase activity"/>
    <property type="evidence" value="ECO:0007669"/>
    <property type="project" value="UniProtKB-KW"/>
</dbReference>
<evidence type="ECO:0000256" key="1">
    <source>
        <dbReference type="ARBA" id="ARBA00006723"/>
    </source>
</evidence>
<dbReference type="PANTHER" id="PTHR35530:SF2">
    <property type="entry name" value="BSL4019 PROTEIN"/>
    <property type="match status" value="1"/>
</dbReference>
<dbReference type="KEGG" id="mew:MSWAN_1242"/>
<keyword evidence="5" id="KW-1185">Reference proteome</keyword>
<evidence type="ECO:0000313" key="4">
    <source>
        <dbReference type="EMBL" id="AEG18259.1"/>
    </source>
</evidence>
<dbReference type="AlphaFoldDB" id="F6D5S7"/>